<sequence length="83" mass="9662">MALADWSLYWVRSKSENFELGAIRGGRKTGNYSRNRTIGMEFESDWTRHKKSSAFTTQVISTATSCMHWPRKILISEGYHEFL</sequence>
<gene>
    <name evidence="1" type="ORF">L6452_12807</name>
</gene>
<keyword evidence="2" id="KW-1185">Reference proteome</keyword>
<dbReference type="EMBL" id="CM042050">
    <property type="protein sequence ID" value="KAI3733364.1"/>
    <property type="molecule type" value="Genomic_DNA"/>
</dbReference>
<dbReference type="Proteomes" id="UP001055879">
    <property type="component" value="Linkage Group LG04"/>
</dbReference>
<name>A0ACB9CGE3_ARCLA</name>
<reference evidence="1 2" key="2">
    <citation type="journal article" date="2022" name="Mol. Ecol. Resour.">
        <title>The genomes of chicory, endive, great burdock and yacon provide insights into Asteraceae paleo-polyploidization history and plant inulin production.</title>
        <authorList>
            <person name="Fan W."/>
            <person name="Wang S."/>
            <person name="Wang H."/>
            <person name="Wang A."/>
            <person name="Jiang F."/>
            <person name="Liu H."/>
            <person name="Zhao H."/>
            <person name="Xu D."/>
            <person name="Zhang Y."/>
        </authorList>
    </citation>
    <scope>NUCLEOTIDE SEQUENCE [LARGE SCALE GENOMIC DNA]</scope>
    <source>
        <strain evidence="2">cv. Niubang</strain>
    </source>
</reference>
<protein>
    <submittedName>
        <fullName evidence="1">Uncharacterized protein</fullName>
    </submittedName>
</protein>
<evidence type="ECO:0000313" key="1">
    <source>
        <dbReference type="EMBL" id="KAI3733364.1"/>
    </source>
</evidence>
<proteinExistence type="predicted"/>
<evidence type="ECO:0000313" key="2">
    <source>
        <dbReference type="Proteomes" id="UP001055879"/>
    </source>
</evidence>
<accession>A0ACB9CGE3</accession>
<comment type="caution">
    <text evidence="1">The sequence shown here is derived from an EMBL/GenBank/DDBJ whole genome shotgun (WGS) entry which is preliminary data.</text>
</comment>
<reference evidence="2" key="1">
    <citation type="journal article" date="2022" name="Mol. Ecol. Resour.">
        <title>The genomes of chicory, endive, great burdock and yacon provide insights into Asteraceae palaeo-polyploidization history and plant inulin production.</title>
        <authorList>
            <person name="Fan W."/>
            <person name="Wang S."/>
            <person name="Wang H."/>
            <person name="Wang A."/>
            <person name="Jiang F."/>
            <person name="Liu H."/>
            <person name="Zhao H."/>
            <person name="Xu D."/>
            <person name="Zhang Y."/>
        </authorList>
    </citation>
    <scope>NUCLEOTIDE SEQUENCE [LARGE SCALE GENOMIC DNA]</scope>
    <source>
        <strain evidence="2">cv. Niubang</strain>
    </source>
</reference>
<organism evidence="1 2">
    <name type="scientific">Arctium lappa</name>
    <name type="common">Greater burdock</name>
    <name type="synonym">Lappa major</name>
    <dbReference type="NCBI Taxonomy" id="4217"/>
    <lineage>
        <taxon>Eukaryota</taxon>
        <taxon>Viridiplantae</taxon>
        <taxon>Streptophyta</taxon>
        <taxon>Embryophyta</taxon>
        <taxon>Tracheophyta</taxon>
        <taxon>Spermatophyta</taxon>
        <taxon>Magnoliopsida</taxon>
        <taxon>eudicotyledons</taxon>
        <taxon>Gunneridae</taxon>
        <taxon>Pentapetalae</taxon>
        <taxon>asterids</taxon>
        <taxon>campanulids</taxon>
        <taxon>Asterales</taxon>
        <taxon>Asteraceae</taxon>
        <taxon>Carduoideae</taxon>
        <taxon>Cardueae</taxon>
        <taxon>Arctiinae</taxon>
        <taxon>Arctium</taxon>
    </lineage>
</organism>